<dbReference type="RefSeq" id="XP_005781976.1">
    <property type="nucleotide sequence ID" value="XM_005781919.1"/>
</dbReference>
<proteinExistence type="predicted"/>
<dbReference type="KEGG" id="ehx:EMIHUDRAFT_253933"/>
<dbReference type="GeneID" id="17274823"/>
<dbReference type="AlphaFoldDB" id="A0A0D3K1B2"/>
<reference evidence="2" key="1">
    <citation type="journal article" date="2013" name="Nature">
        <title>Pan genome of the phytoplankton Emiliania underpins its global distribution.</title>
        <authorList>
            <person name="Read B.A."/>
            <person name="Kegel J."/>
            <person name="Klute M.J."/>
            <person name="Kuo A."/>
            <person name="Lefebvre S.C."/>
            <person name="Maumus F."/>
            <person name="Mayer C."/>
            <person name="Miller J."/>
            <person name="Monier A."/>
            <person name="Salamov A."/>
            <person name="Young J."/>
            <person name="Aguilar M."/>
            <person name="Claverie J.M."/>
            <person name="Frickenhaus S."/>
            <person name="Gonzalez K."/>
            <person name="Herman E.K."/>
            <person name="Lin Y.C."/>
            <person name="Napier J."/>
            <person name="Ogata H."/>
            <person name="Sarno A.F."/>
            <person name="Shmutz J."/>
            <person name="Schroeder D."/>
            <person name="de Vargas C."/>
            <person name="Verret F."/>
            <person name="von Dassow P."/>
            <person name="Valentin K."/>
            <person name="Van de Peer Y."/>
            <person name="Wheeler G."/>
            <person name="Dacks J.B."/>
            <person name="Delwiche C.F."/>
            <person name="Dyhrman S.T."/>
            <person name="Glockner G."/>
            <person name="John U."/>
            <person name="Richards T."/>
            <person name="Worden A.Z."/>
            <person name="Zhang X."/>
            <person name="Grigoriev I.V."/>
            <person name="Allen A.E."/>
            <person name="Bidle K."/>
            <person name="Borodovsky M."/>
            <person name="Bowler C."/>
            <person name="Brownlee C."/>
            <person name="Cock J.M."/>
            <person name="Elias M."/>
            <person name="Gladyshev V.N."/>
            <person name="Groth M."/>
            <person name="Guda C."/>
            <person name="Hadaegh A."/>
            <person name="Iglesias-Rodriguez M.D."/>
            <person name="Jenkins J."/>
            <person name="Jones B.M."/>
            <person name="Lawson T."/>
            <person name="Leese F."/>
            <person name="Lindquist E."/>
            <person name="Lobanov A."/>
            <person name="Lomsadze A."/>
            <person name="Malik S.B."/>
            <person name="Marsh M.E."/>
            <person name="Mackinder L."/>
            <person name="Mock T."/>
            <person name="Mueller-Roeber B."/>
            <person name="Pagarete A."/>
            <person name="Parker M."/>
            <person name="Probert I."/>
            <person name="Quesneville H."/>
            <person name="Raines C."/>
            <person name="Rensing S.A."/>
            <person name="Riano-Pachon D.M."/>
            <person name="Richier S."/>
            <person name="Rokitta S."/>
            <person name="Shiraiwa Y."/>
            <person name="Soanes D.M."/>
            <person name="van der Giezen M."/>
            <person name="Wahlund T.M."/>
            <person name="Williams B."/>
            <person name="Wilson W."/>
            <person name="Wolfe G."/>
            <person name="Wurch L.L."/>
        </authorList>
    </citation>
    <scope>NUCLEOTIDE SEQUENCE</scope>
</reference>
<sequence>MDVVERLIKEMPLYDGARQGLDVTLIDTPGYGDLLVDTPGRSSADKVVAEVERRISAHLAQEVASRDDMPLDEEKQLWNGLETYTYKNQVSGLLKKHSISTFRFTDGSIKEVEQLHAESFVDTFKPLYGGADGSLPWAVMGADDSQREYIWGTAITNEPRHSELPALRDLLLSAGGWQQLKRDAALKADKEAARRAKAVWPTVPWD</sequence>
<dbReference type="Gene3D" id="3.40.50.300">
    <property type="entry name" value="P-loop containing nucleotide triphosphate hydrolases"/>
    <property type="match status" value="1"/>
</dbReference>
<reference evidence="1" key="2">
    <citation type="submission" date="2024-10" db="UniProtKB">
        <authorList>
            <consortium name="EnsemblProtists"/>
        </authorList>
    </citation>
    <scope>IDENTIFICATION</scope>
</reference>
<evidence type="ECO:0008006" key="3">
    <source>
        <dbReference type="Google" id="ProtNLM"/>
    </source>
</evidence>
<evidence type="ECO:0000313" key="1">
    <source>
        <dbReference type="EnsemblProtists" id="EOD29547"/>
    </source>
</evidence>
<dbReference type="Proteomes" id="UP000013827">
    <property type="component" value="Unassembled WGS sequence"/>
</dbReference>
<accession>A0A0D3K1B2</accession>
<dbReference type="EnsemblProtists" id="EOD29547">
    <property type="protein sequence ID" value="EOD29547"/>
    <property type="gene ID" value="EMIHUDRAFT_253933"/>
</dbReference>
<dbReference type="PaxDb" id="2903-EOD29547"/>
<protein>
    <recommendedName>
        <fullName evidence="3">Septin-type G domain-containing protein</fullName>
    </recommendedName>
</protein>
<dbReference type="HOGENOM" id="CLU_1334061_0_0_1"/>
<organism evidence="1 2">
    <name type="scientific">Emiliania huxleyi (strain CCMP1516)</name>
    <dbReference type="NCBI Taxonomy" id="280463"/>
    <lineage>
        <taxon>Eukaryota</taxon>
        <taxon>Haptista</taxon>
        <taxon>Haptophyta</taxon>
        <taxon>Prymnesiophyceae</taxon>
        <taxon>Isochrysidales</taxon>
        <taxon>Noelaerhabdaceae</taxon>
        <taxon>Emiliania</taxon>
    </lineage>
</organism>
<evidence type="ECO:0000313" key="2">
    <source>
        <dbReference type="Proteomes" id="UP000013827"/>
    </source>
</evidence>
<keyword evidence="2" id="KW-1185">Reference proteome</keyword>
<dbReference type="InterPro" id="IPR027417">
    <property type="entry name" value="P-loop_NTPase"/>
</dbReference>
<name>A0A0D3K1B2_EMIH1</name>